<dbReference type="Gene3D" id="3.40.50.1000">
    <property type="entry name" value="HAD superfamily/HAD-like"/>
    <property type="match status" value="1"/>
</dbReference>
<evidence type="ECO:0000313" key="1">
    <source>
        <dbReference type="EMBL" id="AGP78071.1"/>
    </source>
</evidence>
<dbReference type="SUPFAM" id="SSF56784">
    <property type="entry name" value="HAD-like"/>
    <property type="match status" value="1"/>
</dbReference>
<evidence type="ECO:0000313" key="2">
    <source>
        <dbReference type="Proteomes" id="UP000014909"/>
    </source>
</evidence>
<dbReference type="EMBL" id="CP004846">
    <property type="protein sequence ID" value="AGP78071.1"/>
    <property type="molecule type" value="Genomic_DNA"/>
</dbReference>
<accession>S5AH89</accession>
<name>S5AH89_9ALTE</name>
<dbReference type="Pfam" id="PF13242">
    <property type="entry name" value="Hydrolase_like"/>
    <property type="match status" value="1"/>
</dbReference>
<dbReference type="Proteomes" id="UP000014909">
    <property type="component" value="Chromosome"/>
</dbReference>
<gene>
    <name evidence="1" type="ORF">I633_10510</name>
</gene>
<proteinExistence type="predicted"/>
<dbReference type="HOGENOM" id="CLU_202303_0_0_6"/>
<dbReference type="BioCyc" id="AMAC1300253:G12YX-1685-MONOMER"/>
<dbReference type="PATRIC" id="fig|1300253.3.peg.2186"/>
<organism evidence="1 2">
    <name type="scientific">Alteromonas mediterranea 615</name>
    <dbReference type="NCBI Taxonomy" id="1300253"/>
    <lineage>
        <taxon>Bacteria</taxon>
        <taxon>Pseudomonadati</taxon>
        <taxon>Pseudomonadota</taxon>
        <taxon>Gammaproteobacteria</taxon>
        <taxon>Alteromonadales</taxon>
        <taxon>Alteromonadaceae</taxon>
        <taxon>Alteromonas/Salinimonas group</taxon>
        <taxon>Alteromonas</taxon>
    </lineage>
</organism>
<dbReference type="InterPro" id="IPR023214">
    <property type="entry name" value="HAD_sf"/>
</dbReference>
<dbReference type="AlphaFoldDB" id="S5AH89"/>
<dbReference type="KEGG" id="amh:I633_10510"/>
<sequence>MLLKAAKDLNIDLCNSVLIGDSWRDIQAADAAGLKQSIFLSKEVVTPEQA</sequence>
<dbReference type="InterPro" id="IPR036412">
    <property type="entry name" value="HAD-like_sf"/>
</dbReference>
<protein>
    <submittedName>
        <fullName evidence="1">Histidinol-phosphate phosphatase</fullName>
    </submittedName>
</protein>
<reference evidence="1 2" key="1">
    <citation type="journal article" date="2013" name="Genome Biol. Evol.">
        <title>Genomic Diversity of "Deep Ecotype" Alteromonas macleodii Isolates: Evidence for Pan-Mediterranean Clonal Frames.</title>
        <authorList>
            <person name="Lopez-Perez M."/>
            <person name="Gonzaga A."/>
            <person name="Rodriguez-Valera F."/>
        </authorList>
    </citation>
    <scope>NUCLEOTIDE SEQUENCE [LARGE SCALE GENOMIC DNA]</scope>
    <source>
        <strain evidence="2">'English Channel 615'</strain>
    </source>
</reference>